<evidence type="ECO:0000313" key="1">
    <source>
        <dbReference type="EMBL" id="KHD75543.1"/>
    </source>
</evidence>
<dbReference type="OrthoDB" id="4211038at2"/>
<dbReference type="Proteomes" id="UP000054537">
    <property type="component" value="Unassembled WGS sequence"/>
</dbReference>
<protein>
    <submittedName>
        <fullName evidence="1">Uncharacterized protein</fullName>
    </submittedName>
</protein>
<dbReference type="STRING" id="1869.MB27_22230"/>
<accession>A0A0A6UKE0</accession>
<dbReference type="AlphaFoldDB" id="A0A0A6UKE0"/>
<name>A0A0A6UKE0_ACTUT</name>
<proteinExistence type="predicted"/>
<gene>
    <name evidence="1" type="ORF">MB27_22230</name>
</gene>
<dbReference type="EMBL" id="JRTT01000026">
    <property type="protein sequence ID" value="KHD75543.1"/>
    <property type="molecule type" value="Genomic_DNA"/>
</dbReference>
<reference evidence="1 2" key="1">
    <citation type="submission" date="2014-10" db="EMBL/GenBank/DDBJ databases">
        <title>Draft genome sequence of Actinoplanes utahensis NRRL 12052.</title>
        <authorList>
            <person name="Velasco-Bucheli B."/>
            <person name="del Cerro C."/>
            <person name="Hormigo D."/>
            <person name="Garcia J.L."/>
            <person name="Acebal C."/>
            <person name="Arroyo M."/>
            <person name="de la Mata I."/>
        </authorList>
    </citation>
    <scope>NUCLEOTIDE SEQUENCE [LARGE SCALE GENOMIC DNA]</scope>
    <source>
        <strain evidence="1 2">NRRL 12052</strain>
    </source>
</reference>
<organism evidence="1 2">
    <name type="scientific">Actinoplanes utahensis</name>
    <dbReference type="NCBI Taxonomy" id="1869"/>
    <lineage>
        <taxon>Bacteria</taxon>
        <taxon>Bacillati</taxon>
        <taxon>Actinomycetota</taxon>
        <taxon>Actinomycetes</taxon>
        <taxon>Micromonosporales</taxon>
        <taxon>Micromonosporaceae</taxon>
        <taxon>Actinoplanes</taxon>
    </lineage>
</organism>
<sequence>MPSINISDVMDFLVDRRAASLPPEGLAEILTSMAWSLDEQANVLPVARGWLGGDDEYRAAVALWIDDFFPADSRAGLVAVAEDMESRFPALAERAREWIRRWDAAHEAARSR</sequence>
<evidence type="ECO:0000313" key="2">
    <source>
        <dbReference type="Proteomes" id="UP000054537"/>
    </source>
</evidence>
<dbReference type="RefSeq" id="WP_152628830.1">
    <property type="nucleotide sequence ID" value="NZ_BAABKU010000027.1"/>
</dbReference>
<comment type="caution">
    <text evidence="1">The sequence shown here is derived from an EMBL/GenBank/DDBJ whole genome shotgun (WGS) entry which is preliminary data.</text>
</comment>
<keyword evidence="2" id="KW-1185">Reference proteome</keyword>